<dbReference type="InterPro" id="IPR020846">
    <property type="entry name" value="MFS_dom"/>
</dbReference>
<dbReference type="STRING" id="329884.A0A4U0XID0"/>
<comment type="subcellular location">
    <subcellularLocation>
        <location evidence="1">Membrane</location>
        <topology evidence="1">Multi-pass membrane protein</topology>
    </subcellularLocation>
</comment>
<gene>
    <name evidence="12" type="ORF">B0A55_03202</name>
</gene>
<comment type="caution">
    <text evidence="12">The sequence shown here is derived from an EMBL/GenBank/DDBJ whole genome shotgun (WGS) entry which is preliminary data.</text>
</comment>
<keyword evidence="13" id="KW-1185">Reference proteome</keyword>
<feature type="transmembrane region" description="Helical" evidence="10">
    <location>
        <begin position="431"/>
        <end position="452"/>
    </location>
</feature>
<feature type="transmembrane region" description="Helical" evidence="10">
    <location>
        <begin position="321"/>
        <end position="343"/>
    </location>
</feature>
<accession>A0A4U0XID0</accession>
<feature type="transmembrane region" description="Helical" evidence="10">
    <location>
        <begin position="464"/>
        <end position="486"/>
    </location>
</feature>
<sequence>MPTKKDDDYRESVASSESLPRRTRSRSLRSWRSRSSFGRARSRPGPDAHLHRIYSSGFIDDHGTYVNTPDSHPSDPDFGDASPSPEEEKAPEGLEEVEGQDFSHESGDSAHGVDGNVDLEKAQTAPSLKREQTNKSGRSMRDPNVVSWQGVDDPENPKNWSTHRKWAAVLVVSSFTFISPVSSSMVAPALPAMDTDLGITNQVLSQMLLSIFILAYAIGPLILGPLSEVYGRVIVLQLANLFFLVFNLACGFATTGPQMLVFRFLAGLGGSAPLAIGGGILADCFRAEERGKAIGVYSLAPLLGPAIGPIAGGFVTENTTWRWVFWAVTIADAVIQIAGLFLLQETWAPKLLETKVKKLRKETGNNALYAEGSRKETVTQKLKTSLMRPFVLLFTQPIVVVFAIYMAYLYGLVYLVISSFPCTYPPFLPEFRVPVMMVCAVLLPVGFFWYGWSAEARLHWIMPDIGAGIIAAATICGYYAIQTYIIDSYTKYAASAVAAISCLRSLAGFGFPLFAPAMYNALGYGWGNSLLAFVAIAIGVPAPIIFWKYGAALRGKSQYAAG</sequence>
<keyword evidence="2 10" id="KW-0812">Transmembrane</keyword>
<evidence type="ECO:0000313" key="13">
    <source>
        <dbReference type="Proteomes" id="UP000309340"/>
    </source>
</evidence>
<feature type="domain" description="Major facilitator superfamily (MFS) profile" evidence="11">
    <location>
        <begin position="168"/>
        <end position="562"/>
    </location>
</feature>
<dbReference type="PANTHER" id="PTHR23502:SF60">
    <property type="entry name" value="MAJOR FACILITATOR SUPERFAMILY (MFS) PROFILE DOMAIN-CONTAINING PROTEIN-RELATED"/>
    <property type="match status" value="1"/>
</dbReference>
<evidence type="ECO:0000256" key="7">
    <source>
        <dbReference type="ARBA" id="ARBA00069139"/>
    </source>
</evidence>
<keyword evidence="4 10" id="KW-0472">Membrane</keyword>
<reference evidence="12 13" key="1">
    <citation type="submission" date="2017-03" db="EMBL/GenBank/DDBJ databases">
        <title>Genomes of endolithic fungi from Antarctica.</title>
        <authorList>
            <person name="Coleine C."/>
            <person name="Masonjones S."/>
            <person name="Stajich J.E."/>
        </authorList>
    </citation>
    <scope>NUCLEOTIDE SEQUENCE [LARGE SCALE GENOMIC DNA]</scope>
    <source>
        <strain evidence="12 13">CCFEE 5184</strain>
    </source>
</reference>
<dbReference type="OrthoDB" id="6770063at2759"/>
<evidence type="ECO:0000256" key="6">
    <source>
        <dbReference type="ARBA" id="ARBA00053977"/>
    </source>
</evidence>
<feature type="transmembrane region" description="Helical" evidence="10">
    <location>
        <begin position="166"/>
        <end position="187"/>
    </location>
</feature>
<dbReference type="AlphaFoldDB" id="A0A4U0XID0"/>
<dbReference type="GO" id="GO:0016020">
    <property type="term" value="C:membrane"/>
    <property type="evidence" value="ECO:0007669"/>
    <property type="project" value="UniProtKB-SubCell"/>
</dbReference>
<comment type="similarity">
    <text evidence="5">Belongs to the major facilitator superfamily. CAR1 family.</text>
</comment>
<organism evidence="12 13">
    <name type="scientific">Friedmanniomyces simplex</name>
    <dbReference type="NCBI Taxonomy" id="329884"/>
    <lineage>
        <taxon>Eukaryota</taxon>
        <taxon>Fungi</taxon>
        <taxon>Dikarya</taxon>
        <taxon>Ascomycota</taxon>
        <taxon>Pezizomycotina</taxon>
        <taxon>Dothideomycetes</taxon>
        <taxon>Dothideomycetidae</taxon>
        <taxon>Mycosphaerellales</taxon>
        <taxon>Teratosphaeriaceae</taxon>
        <taxon>Friedmanniomyces</taxon>
    </lineage>
</organism>
<dbReference type="Gene3D" id="1.20.1250.20">
    <property type="entry name" value="MFS general substrate transporter like domains"/>
    <property type="match status" value="1"/>
</dbReference>
<keyword evidence="3 10" id="KW-1133">Transmembrane helix</keyword>
<evidence type="ECO:0000256" key="1">
    <source>
        <dbReference type="ARBA" id="ARBA00004141"/>
    </source>
</evidence>
<feature type="compositionally biased region" description="Basic residues" evidence="9">
    <location>
        <begin position="21"/>
        <end position="32"/>
    </location>
</feature>
<proteinExistence type="inferred from homology"/>
<dbReference type="EMBL" id="NAJQ01000151">
    <property type="protein sequence ID" value="TKA76884.1"/>
    <property type="molecule type" value="Genomic_DNA"/>
</dbReference>
<dbReference type="InterPro" id="IPR036259">
    <property type="entry name" value="MFS_trans_sf"/>
</dbReference>
<feature type="compositionally biased region" description="Basic and acidic residues" evidence="9">
    <location>
        <begin position="1"/>
        <end position="11"/>
    </location>
</feature>
<evidence type="ECO:0000256" key="8">
    <source>
        <dbReference type="ARBA" id="ARBA00077167"/>
    </source>
</evidence>
<dbReference type="Proteomes" id="UP000309340">
    <property type="component" value="Unassembled WGS sequence"/>
</dbReference>
<feature type="transmembrane region" description="Helical" evidence="10">
    <location>
        <begin position="526"/>
        <end position="547"/>
    </location>
</feature>
<feature type="transmembrane region" description="Helical" evidence="10">
    <location>
        <begin position="492"/>
        <end position="514"/>
    </location>
</feature>
<feature type="region of interest" description="Disordered" evidence="9">
    <location>
        <begin position="1"/>
        <end position="159"/>
    </location>
</feature>
<evidence type="ECO:0000313" key="12">
    <source>
        <dbReference type="EMBL" id="TKA76884.1"/>
    </source>
</evidence>
<dbReference type="CDD" id="cd17323">
    <property type="entry name" value="MFS_Tpo1_MDR_like"/>
    <property type="match status" value="1"/>
</dbReference>
<name>A0A4U0XID0_9PEZI</name>
<dbReference type="SUPFAM" id="SSF103473">
    <property type="entry name" value="MFS general substrate transporter"/>
    <property type="match status" value="1"/>
</dbReference>
<evidence type="ECO:0000256" key="2">
    <source>
        <dbReference type="ARBA" id="ARBA00022692"/>
    </source>
</evidence>
<dbReference type="FunFam" id="1.20.1250.20:FF:000011">
    <property type="entry name" value="MFS multidrug transporter, putative"/>
    <property type="match status" value="1"/>
</dbReference>
<dbReference type="Pfam" id="PF07690">
    <property type="entry name" value="MFS_1"/>
    <property type="match status" value="1"/>
</dbReference>
<evidence type="ECO:0000256" key="3">
    <source>
        <dbReference type="ARBA" id="ARBA00022989"/>
    </source>
</evidence>
<evidence type="ECO:0000256" key="10">
    <source>
        <dbReference type="SAM" id="Phobius"/>
    </source>
</evidence>
<feature type="transmembrane region" description="Helical" evidence="10">
    <location>
        <begin position="294"/>
        <end position="315"/>
    </location>
</feature>
<dbReference type="GO" id="GO:0022857">
    <property type="term" value="F:transmembrane transporter activity"/>
    <property type="evidence" value="ECO:0007669"/>
    <property type="project" value="InterPro"/>
</dbReference>
<feature type="transmembrane region" description="Helical" evidence="10">
    <location>
        <begin position="390"/>
        <end position="411"/>
    </location>
</feature>
<feature type="transmembrane region" description="Helical" evidence="10">
    <location>
        <begin position="207"/>
        <end position="226"/>
    </location>
</feature>
<evidence type="ECO:0000256" key="5">
    <source>
        <dbReference type="ARBA" id="ARBA00038347"/>
    </source>
</evidence>
<evidence type="ECO:0000256" key="9">
    <source>
        <dbReference type="SAM" id="MobiDB-lite"/>
    </source>
</evidence>
<evidence type="ECO:0000256" key="4">
    <source>
        <dbReference type="ARBA" id="ARBA00023136"/>
    </source>
</evidence>
<feature type="transmembrane region" description="Helical" evidence="10">
    <location>
        <begin position="233"/>
        <end position="254"/>
    </location>
</feature>
<comment type="function">
    <text evidence="6">MFS transporter; part of the gene cluster that mediates the biosynthesis of cercosporin, a light-activated, non-host-selective toxin. The perylenequinone chromophore of cercosporin absorbs light energy to attain an electronically-activated triplet state and produces active oxygen species such as the hydroxyl radical, superoxide, hydrogen peroxide or singlet oxygen upon reaction with oxygen molecules. These reactive oxygen species cause damage to various cellular components including lipids, proteins and nucleic acids. Responsible for secretion and accumulation of cercosporin, but does not play any roles in self-protection against the toxicity of cercosporin.</text>
</comment>
<dbReference type="PROSITE" id="PS50850">
    <property type="entry name" value="MFS"/>
    <property type="match status" value="1"/>
</dbReference>
<protein>
    <recommendedName>
        <fullName evidence="7">Cercosporin MFS transporter CTB4</fullName>
    </recommendedName>
    <alternativeName>
        <fullName evidence="8">Cercosporin toxin biosynthesis cluster protein 4</fullName>
    </alternativeName>
</protein>
<dbReference type="PANTHER" id="PTHR23502">
    <property type="entry name" value="MAJOR FACILITATOR SUPERFAMILY"/>
    <property type="match status" value="1"/>
</dbReference>
<feature type="transmembrane region" description="Helical" evidence="10">
    <location>
        <begin position="260"/>
        <end position="282"/>
    </location>
</feature>
<dbReference type="InterPro" id="IPR011701">
    <property type="entry name" value="MFS"/>
</dbReference>
<evidence type="ECO:0000259" key="11">
    <source>
        <dbReference type="PROSITE" id="PS50850"/>
    </source>
</evidence>